<protein>
    <submittedName>
        <fullName evidence="2">Uncharacterized protein</fullName>
    </submittedName>
</protein>
<accession>A0ABT9ITH4</accession>
<feature type="chain" id="PRO_5045527529" evidence="1">
    <location>
        <begin position="25"/>
        <end position="156"/>
    </location>
</feature>
<evidence type="ECO:0000256" key="1">
    <source>
        <dbReference type="SAM" id="SignalP"/>
    </source>
</evidence>
<keyword evidence="3" id="KW-1185">Reference proteome</keyword>
<gene>
    <name evidence="2" type="ORF">Q9R02_14775</name>
</gene>
<comment type="caution">
    <text evidence="2">The sequence shown here is derived from an EMBL/GenBank/DDBJ whole genome shotgun (WGS) entry which is preliminary data.</text>
</comment>
<sequence length="156" mass="16261">MFRTLGAICATALLAVGTATVASANTTTTTHSNTINDAIPVTCAGPGVTAFWGTGNSIQHLTVNNAGDSWFTTTEEGQVTLVTTLSDWSTATFTGHVQEWFGAEMNNKNSVTHATFNFQGTSVSDPSMTLSMHAAFTFTTNANGVVTVNNQTVSCG</sequence>
<proteinExistence type="predicted"/>
<dbReference type="RefSeq" id="WP_305997472.1">
    <property type="nucleotide sequence ID" value="NZ_JAVALS010000015.1"/>
</dbReference>
<dbReference type="Proteomes" id="UP001232725">
    <property type="component" value="Unassembled WGS sequence"/>
</dbReference>
<name>A0ABT9ITH4_9MICC</name>
<reference evidence="2 3" key="1">
    <citation type="submission" date="2023-08" db="EMBL/GenBank/DDBJ databases">
        <title>Arthrobacter horti sp. nov., isolated from forest soil.</title>
        <authorList>
            <person name="Park M."/>
        </authorList>
    </citation>
    <scope>NUCLEOTIDE SEQUENCE [LARGE SCALE GENOMIC DNA]</scope>
    <source>
        <strain evidence="2 3">YJM1</strain>
    </source>
</reference>
<feature type="signal peptide" evidence="1">
    <location>
        <begin position="1"/>
        <end position="24"/>
    </location>
</feature>
<evidence type="ECO:0000313" key="3">
    <source>
        <dbReference type="Proteomes" id="UP001232725"/>
    </source>
</evidence>
<organism evidence="2 3">
    <name type="scientific">Arthrobacter horti</name>
    <dbReference type="NCBI Taxonomy" id="3068273"/>
    <lineage>
        <taxon>Bacteria</taxon>
        <taxon>Bacillati</taxon>
        <taxon>Actinomycetota</taxon>
        <taxon>Actinomycetes</taxon>
        <taxon>Micrococcales</taxon>
        <taxon>Micrococcaceae</taxon>
        <taxon>Arthrobacter</taxon>
    </lineage>
</organism>
<keyword evidence="1" id="KW-0732">Signal</keyword>
<evidence type="ECO:0000313" key="2">
    <source>
        <dbReference type="EMBL" id="MDP5228424.1"/>
    </source>
</evidence>
<dbReference type="EMBL" id="JAVALS010000015">
    <property type="protein sequence ID" value="MDP5228424.1"/>
    <property type="molecule type" value="Genomic_DNA"/>
</dbReference>